<evidence type="ECO:0000313" key="3">
    <source>
        <dbReference type="Proteomes" id="UP000781932"/>
    </source>
</evidence>
<dbReference type="GeneID" id="62167161"/>
<proteinExistence type="predicted"/>
<dbReference type="EMBL" id="JAATWM020000047">
    <property type="protein sequence ID" value="KAF9871204.1"/>
    <property type="molecule type" value="Genomic_DNA"/>
</dbReference>
<reference evidence="2" key="1">
    <citation type="submission" date="2020-03" db="EMBL/GenBank/DDBJ databases">
        <authorList>
            <person name="He L."/>
        </authorList>
    </citation>
    <scope>NUCLEOTIDE SEQUENCE</scope>
    <source>
        <strain evidence="2">CkLH20</strain>
    </source>
</reference>
<dbReference type="OrthoDB" id="408152at2759"/>
<dbReference type="InterPro" id="IPR027417">
    <property type="entry name" value="P-loop_NTPase"/>
</dbReference>
<dbReference type="SUPFAM" id="SSF52540">
    <property type="entry name" value="P-loop containing nucleoside triphosphate hydrolases"/>
    <property type="match status" value="1"/>
</dbReference>
<evidence type="ECO:0000256" key="1">
    <source>
        <dbReference type="SAM" id="Phobius"/>
    </source>
</evidence>
<dbReference type="PANTHER" id="PTHR36978">
    <property type="entry name" value="P-LOOP CONTAINING NUCLEOTIDE TRIPHOSPHATE HYDROLASE"/>
    <property type="match status" value="1"/>
</dbReference>
<dbReference type="Gene3D" id="3.40.50.300">
    <property type="entry name" value="P-loop containing nucleotide triphosphate hydrolases"/>
    <property type="match status" value="1"/>
</dbReference>
<dbReference type="InterPro" id="IPR040632">
    <property type="entry name" value="Sulfotransfer_4"/>
</dbReference>
<protein>
    <recommendedName>
        <fullName evidence="4">P-loop containing nucleoside triphosphate hydrolase protein</fullName>
    </recommendedName>
</protein>
<reference evidence="2" key="2">
    <citation type="submission" date="2020-11" db="EMBL/GenBank/DDBJ databases">
        <title>Whole genome sequencing of Colletotrichum sp.</title>
        <authorList>
            <person name="Li H."/>
        </authorList>
    </citation>
    <scope>NUCLEOTIDE SEQUENCE</scope>
    <source>
        <strain evidence="2">CkLH20</strain>
    </source>
</reference>
<keyword evidence="1" id="KW-1133">Transmembrane helix</keyword>
<keyword evidence="1" id="KW-0812">Transmembrane</keyword>
<dbReference type="RefSeq" id="XP_038740665.1">
    <property type="nucleotide sequence ID" value="XM_038894087.1"/>
</dbReference>
<feature type="transmembrane region" description="Helical" evidence="1">
    <location>
        <begin position="262"/>
        <end position="282"/>
    </location>
</feature>
<keyword evidence="1" id="KW-0472">Membrane</keyword>
<gene>
    <name evidence="2" type="ORF">CkaCkLH20_11373</name>
</gene>
<evidence type="ECO:0008006" key="4">
    <source>
        <dbReference type="Google" id="ProtNLM"/>
    </source>
</evidence>
<dbReference type="Proteomes" id="UP000781932">
    <property type="component" value="Unassembled WGS sequence"/>
</dbReference>
<name>A0A9P6HVH4_9PEZI</name>
<organism evidence="2 3">
    <name type="scientific">Colletotrichum karsti</name>
    <dbReference type="NCBI Taxonomy" id="1095194"/>
    <lineage>
        <taxon>Eukaryota</taxon>
        <taxon>Fungi</taxon>
        <taxon>Dikarya</taxon>
        <taxon>Ascomycota</taxon>
        <taxon>Pezizomycotina</taxon>
        <taxon>Sordariomycetes</taxon>
        <taxon>Hypocreomycetidae</taxon>
        <taxon>Glomerellales</taxon>
        <taxon>Glomerellaceae</taxon>
        <taxon>Colletotrichum</taxon>
        <taxon>Colletotrichum boninense species complex</taxon>
    </lineage>
</organism>
<dbReference type="AlphaFoldDB" id="A0A9P6HVH4"/>
<sequence>MSRMQTDEEKHPELFRPDLNIDRRKCKRVVPMEVLALGMSKTGTSSMQRALMILGYNEVYHGFSMTANICEVPLWTEGMHIKQNPKSGQKPYGREEFDGLLGHCGAVCDLPPNFFGPELVKAYPESKVVLVERDFDAWYKSFDESIVRVAFNPVWRTLSWLRARYVAEIDDITFAWMKYQFKSDTKEGVLKNAREGYRAHYDTIRRETPPERLLNYSLKDGWGPLCKFLGKPIPDEPFPHVNDHEAYHEKLQIIIKKGARAFAWKMMWVAVPALVGVGAYYFGVKEGIIENLKLPSMS</sequence>
<keyword evidence="3" id="KW-1185">Reference proteome</keyword>
<evidence type="ECO:0000313" key="2">
    <source>
        <dbReference type="EMBL" id="KAF9871204.1"/>
    </source>
</evidence>
<dbReference type="PANTHER" id="PTHR36978:SF4">
    <property type="entry name" value="P-LOOP CONTAINING NUCLEOSIDE TRIPHOSPHATE HYDROLASE PROTEIN"/>
    <property type="match status" value="1"/>
</dbReference>
<accession>A0A9P6HVH4</accession>
<comment type="caution">
    <text evidence="2">The sequence shown here is derived from an EMBL/GenBank/DDBJ whole genome shotgun (WGS) entry which is preliminary data.</text>
</comment>
<dbReference type="Pfam" id="PF17784">
    <property type="entry name" value="Sulfotransfer_4"/>
    <property type="match status" value="1"/>
</dbReference>